<dbReference type="EC" id="3.1.26.4" evidence="5"/>
<evidence type="ECO:0000259" key="11">
    <source>
        <dbReference type="PROSITE" id="PS50879"/>
    </source>
</evidence>
<keyword evidence="10" id="KW-0460">Magnesium</keyword>
<comment type="subunit">
    <text evidence="4">Monomer.</text>
</comment>
<dbReference type="PANTHER" id="PTHR10642:SF26">
    <property type="entry name" value="RIBONUCLEASE H1"/>
    <property type="match status" value="1"/>
</dbReference>
<dbReference type="CDD" id="cd09278">
    <property type="entry name" value="RNase_HI_prokaryote_like"/>
    <property type="match status" value="1"/>
</dbReference>
<evidence type="ECO:0000256" key="7">
    <source>
        <dbReference type="ARBA" id="ARBA00022723"/>
    </source>
</evidence>
<evidence type="ECO:0000256" key="6">
    <source>
        <dbReference type="ARBA" id="ARBA00022722"/>
    </source>
</evidence>
<dbReference type="Pfam" id="PF00075">
    <property type="entry name" value="RNase_H"/>
    <property type="match status" value="1"/>
</dbReference>
<dbReference type="InterPro" id="IPR036397">
    <property type="entry name" value="RNaseH_sf"/>
</dbReference>
<keyword evidence="8" id="KW-0255">Endonuclease</keyword>
<dbReference type="Gene3D" id="3.30.420.10">
    <property type="entry name" value="Ribonuclease H-like superfamily/Ribonuclease H"/>
    <property type="match status" value="1"/>
</dbReference>
<keyword evidence="9" id="KW-0378">Hydrolase</keyword>
<evidence type="ECO:0000256" key="4">
    <source>
        <dbReference type="ARBA" id="ARBA00011245"/>
    </source>
</evidence>
<comment type="cofactor">
    <cofactor evidence="2">
        <name>Mg(2+)</name>
        <dbReference type="ChEBI" id="CHEBI:18420"/>
    </cofactor>
</comment>
<evidence type="ECO:0000256" key="9">
    <source>
        <dbReference type="ARBA" id="ARBA00022801"/>
    </source>
</evidence>
<dbReference type="PROSITE" id="PS50879">
    <property type="entry name" value="RNASE_H_1"/>
    <property type="match status" value="1"/>
</dbReference>
<dbReference type="EMBL" id="FXTN01000007">
    <property type="protein sequence ID" value="SMO80401.1"/>
    <property type="molecule type" value="Genomic_DNA"/>
</dbReference>
<dbReference type="SUPFAM" id="SSF53098">
    <property type="entry name" value="Ribonuclease H-like"/>
    <property type="match status" value="1"/>
</dbReference>
<comment type="similarity">
    <text evidence="3">Belongs to the RNase H family.</text>
</comment>
<proteinExistence type="inferred from homology"/>
<evidence type="ECO:0000256" key="2">
    <source>
        <dbReference type="ARBA" id="ARBA00001946"/>
    </source>
</evidence>
<dbReference type="GO" id="GO:0004523">
    <property type="term" value="F:RNA-DNA hybrid ribonuclease activity"/>
    <property type="evidence" value="ECO:0007669"/>
    <property type="project" value="UniProtKB-EC"/>
</dbReference>
<accession>A0A521EAC7</accession>
<dbReference type="OrthoDB" id="7845843at2"/>
<dbReference type="AlphaFoldDB" id="A0A521EAC7"/>
<protein>
    <recommendedName>
        <fullName evidence="5">ribonuclease H</fullName>
        <ecNumber evidence="5">3.1.26.4</ecNumber>
    </recommendedName>
</protein>
<reference evidence="12 13" key="1">
    <citation type="submission" date="2017-05" db="EMBL/GenBank/DDBJ databases">
        <authorList>
            <person name="Varghese N."/>
            <person name="Submissions S."/>
        </authorList>
    </citation>
    <scope>NUCLEOTIDE SEQUENCE [LARGE SCALE GENOMIC DNA]</scope>
    <source>
        <strain evidence="12 13">DSM 19036</strain>
    </source>
</reference>
<evidence type="ECO:0000313" key="12">
    <source>
        <dbReference type="EMBL" id="SMO80401.1"/>
    </source>
</evidence>
<evidence type="ECO:0000256" key="8">
    <source>
        <dbReference type="ARBA" id="ARBA00022759"/>
    </source>
</evidence>
<evidence type="ECO:0000256" key="1">
    <source>
        <dbReference type="ARBA" id="ARBA00000077"/>
    </source>
</evidence>
<dbReference type="Proteomes" id="UP000320300">
    <property type="component" value="Unassembled WGS sequence"/>
</dbReference>
<dbReference type="InterPro" id="IPR022892">
    <property type="entry name" value="RNaseHI"/>
</dbReference>
<keyword evidence="7" id="KW-0479">Metal-binding</keyword>
<evidence type="ECO:0000256" key="5">
    <source>
        <dbReference type="ARBA" id="ARBA00012180"/>
    </source>
</evidence>
<dbReference type="GO" id="GO:0043137">
    <property type="term" value="P:DNA replication, removal of RNA primer"/>
    <property type="evidence" value="ECO:0007669"/>
    <property type="project" value="TreeGrafter"/>
</dbReference>
<dbReference type="NCBIfam" id="NF001236">
    <property type="entry name" value="PRK00203.1"/>
    <property type="match status" value="1"/>
</dbReference>
<feature type="domain" description="RNase H type-1" evidence="11">
    <location>
        <begin position="1"/>
        <end position="136"/>
    </location>
</feature>
<evidence type="ECO:0000256" key="3">
    <source>
        <dbReference type="ARBA" id="ARBA00005300"/>
    </source>
</evidence>
<dbReference type="GO" id="GO:0046872">
    <property type="term" value="F:metal ion binding"/>
    <property type="evidence" value="ECO:0007669"/>
    <property type="project" value="UniProtKB-KW"/>
</dbReference>
<gene>
    <name evidence="12" type="ORF">SAMN06265348_107246</name>
</gene>
<dbReference type="InterPro" id="IPR050092">
    <property type="entry name" value="RNase_H"/>
</dbReference>
<name>A0A521EAC7_9SPHI</name>
<keyword evidence="13" id="KW-1185">Reference proteome</keyword>
<dbReference type="GO" id="GO:0003676">
    <property type="term" value="F:nucleic acid binding"/>
    <property type="evidence" value="ECO:0007669"/>
    <property type="project" value="InterPro"/>
</dbReference>
<comment type="catalytic activity">
    <reaction evidence="1">
        <text>Endonucleolytic cleavage to 5'-phosphomonoester.</text>
        <dbReference type="EC" id="3.1.26.4"/>
    </reaction>
</comment>
<evidence type="ECO:0000313" key="13">
    <source>
        <dbReference type="Proteomes" id="UP000320300"/>
    </source>
</evidence>
<dbReference type="RefSeq" id="WP_142529060.1">
    <property type="nucleotide sequence ID" value="NZ_CBCSJO010000007.1"/>
</dbReference>
<keyword evidence="6" id="KW-0540">Nuclease</keyword>
<sequence>MIEIYTDGAASGNPGPGGYGVILRSGSHYKEMSGGFRMTTNNRMELLAVIVGLSTIKKPGQQVTVYSDSKYVVDSVEKKWVFGWVKKGFQGKKNKDLWIRFLAVYKLHDVKFVWIKGHNSHPENERCDVLAVAAGKQKSSLEIDTEFEAERQKGTLLD</sequence>
<dbReference type="InterPro" id="IPR012337">
    <property type="entry name" value="RNaseH-like_sf"/>
</dbReference>
<evidence type="ECO:0000256" key="10">
    <source>
        <dbReference type="ARBA" id="ARBA00022842"/>
    </source>
</evidence>
<organism evidence="12 13">
    <name type="scientific">Pedobacter westerhofensis</name>
    <dbReference type="NCBI Taxonomy" id="425512"/>
    <lineage>
        <taxon>Bacteria</taxon>
        <taxon>Pseudomonadati</taxon>
        <taxon>Bacteroidota</taxon>
        <taxon>Sphingobacteriia</taxon>
        <taxon>Sphingobacteriales</taxon>
        <taxon>Sphingobacteriaceae</taxon>
        <taxon>Pedobacter</taxon>
    </lineage>
</organism>
<dbReference type="PANTHER" id="PTHR10642">
    <property type="entry name" value="RIBONUCLEASE H1"/>
    <property type="match status" value="1"/>
</dbReference>
<dbReference type="InterPro" id="IPR002156">
    <property type="entry name" value="RNaseH_domain"/>
</dbReference>